<name>A0AA86AM72_SULMK</name>
<organism evidence="1 2">
    <name type="scientific">Sulfurospirillum multivorans (strain DM 12446 / JCM 15788 / NBRC 109480)</name>
    <dbReference type="NCBI Taxonomy" id="1150621"/>
    <lineage>
        <taxon>Bacteria</taxon>
        <taxon>Pseudomonadati</taxon>
        <taxon>Campylobacterota</taxon>
        <taxon>Epsilonproteobacteria</taxon>
        <taxon>Campylobacterales</taxon>
        <taxon>Sulfurospirillaceae</taxon>
        <taxon>Sulfurospirillum</taxon>
    </lineage>
</organism>
<evidence type="ECO:0000313" key="1">
    <source>
        <dbReference type="EMBL" id="AHJ13059.1"/>
    </source>
</evidence>
<dbReference type="RefSeq" id="WP_025344930.1">
    <property type="nucleotide sequence ID" value="NZ_CP007201.1"/>
</dbReference>
<dbReference type="KEGG" id="smul:SMUL_1804"/>
<dbReference type="Proteomes" id="UP000019322">
    <property type="component" value="Chromosome"/>
</dbReference>
<proteinExistence type="predicted"/>
<dbReference type="AlphaFoldDB" id="A0AA86AM72"/>
<accession>A0AA86AM72</accession>
<gene>
    <name evidence="1" type="ORF">SMUL_1804</name>
</gene>
<reference evidence="1 2" key="1">
    <citation type="journal article" date="2014" name="Environ. Microbiol.">
        <title>Insights into organohalide respiration and the versatile catabolism of Sulfurospirillum multivorans gained from comparative genomics and physiological studies.</title>
        <authorList>
            <person name="Goris T."/>
            <person name="Schubert T."/>
            <person name="Gadkari J."/>
            <person name="Wubet T."/>
            <person name="Tarkka M."/>
            <person name="Buscot F."/>
            <person name="Adrian L."/>
            <person name="Diekert G."/>
        </authorList>
    </citation>
    <scope>NUCLEOTIDE SEQUENCE [LARGE SCALE GENOMIC DNA]</scope>
    <source>
        <strain evidence="2">DM 12446 / JCM 15788 / NBRC 109480</strain>
    </source>
</reference>
<dbReference type="EMBL" id="CP007201">
    <property type="protein sequence ID" value="AHJ13059.1"/>
    <property type="molecule type" value="Genomic_DNA"/>
</dbReference>
<sequence length="164" mass="18175">MQSILIKTNGERLEIPNNSSAECAVLLFLNIADGHCTISPNEASVDKFSAMQVGMKNNDNELLLTFIDGDKDAWDCTLDEIEETKGTLLLQLLNGRCSDFHTEVKKLQRPYVPITKEQYDALFAVPNDYYKFGNDVVTFGGADGGYALMPLQSIYAKAILEARS</sequence>
<protein>
    <submittedName>
        <fullName evidence="1">Uncharacterized protein</fullName>
    </submittedName>
</protein>
<evidence type="ECO:0000313" key="2">
    <source>
        <dbReference type="Proteomes" id="UP000019322"/>
    </source>
</evidence>